<dbReference type="EMBL" id="CACSLK010030184">
    <property type="protein sequence ID" value="CAA0836254.1"/>
    <property type="molecule type" value="Genomic_DNA"/>
</dbReference>
<name>A0A9N7RPL2_STRHE</name>
<organism evidence="3 4">
    <name type="scientific">Striga hermonthica</name>
    <name type="common">Purple witchweed</name>
    <name type="synonym">Buchnera hermonthica</name>
    <dbReference type="NCBI Taxonomy" id="68872"/>
    <lineage>
        <taxon>Eukaryota</taxon>
        <taxon>Viridiplantae</taxon>
        <taxon>Streptophyta</taxon>
        <taxon>Embryophyta</taxon>
        <taxon>Tracheophyta</taxon>
        <taxon>Spermatophyta</taxon>
        <taxon>Magnoliopsida</taxon>
        <taxon>eudicotyledons</taxon>
        <taxon>Gunneridae</taxon>
        <taxon>Pentapetalae</taxon>
        <taxon>asterids</taxon>
        <taxon>lamiids</taxon>
        <taxon>Lamiales</taxon>
        <taxon>Orobanchaceae</taxon>
        <taxon>Buchnereae</taxon>
        <taxon>Striga</taxon>
    </lineage>
</organism>
<sequence>MDAFPIDKILISGATLASLLHRSSSSAGDIHGYLFGHAAVTTSNPLSDHPTADSDAAAASLLTATVTSFLSLPSHLPLPSPAAAADSSPAPLIGSFSARRKTPLRPSMKDTAAAASLHGDPSLAHTPQNSTISLAPSLFLLITTPFQDQLIHTHEYRAFQYKGGTFEPKTLQIVNLGPSFRSQYDSFSPSAAYTGELEDLYDKMLAKIDGLSRLVEQTNAKVQEQENHNMKLRCRVAGLE</sequence>
<comment type="caution">
    <text evidence="3">The sequence shown here is derived from an EMBL/GenBank/DDBJ whole genome shotgun (WGS) entry which is preliminary data.</text>
</comment>
<dbReference type="PRINTS" id="PR02051">
    <property type="entry name" value="PROTEINF175"/>
</dbReference>
<protein>
    <submittedName>
        <fullName evidence="3">Uncharacterized protein</fullName>
    </submittedName>
</protein>
<dbReference type="PANTHER" id="PTHR31728:SF5">
    <property type="entry name" value="OS07G0540200 PROTEIN"/>
    <property type="match status" value="1"/>
</dbReference>
<evidence type="ECO:0000313" key="3">
    <source>
        <dbReference type="EMBL" id="CAA0836254.1"/>
    </source>
</evidence>
<proteinExistence type="predicted"/>
<dbReference type="GO" id="GO:0005634">
    <property type="term" value="C:nucleus"/>
    <property type="evidence" value="ECO:0007669"/>
    <property type="project" value="TreeGrafter"/>
</dbReference>
<dbReference type="GO" id="GO:0031593">
    <property type="term" value="F:polyubiquitin modification-dependent protein binding"/>
    <property type="evidence" value="ECO:0007669"/>
    <property type="project" value="TreeGrafter"/>
</dbReference>
<reference evidence="3" key="1">
    <citation type="submission" date="2019-12" db="EMBL/GenBank/DDBJ databases">
        <authorList>
            <person name="Scholes J."/>
        </authorList>
    </citation>
    <scope>NUCLEOTIDE SEQUENCE</scope>
</reference>
<dbReference type="InterPro" id="IPR023241">
    <property type="entry name" value="FAM175_plant"/>
</dbReference>
<dbReference type="AlphaFoldDB" id="A0A9N7RPL2"/>
<dbReference type="PANTHER" id="PTHR31728">
    <property type="entry name" value="ABRAXAS FAMILY MEMBER"/>
    <property type="match status" value="1"/>
</dbReference>
<keyword evidence="1" id="KW-0175">Coiled coil</keyword>
<dbReference type="PRINTS" id="PR02054">
    <property type="entry name" value="FAM175PLANT"/>
</dbReference>
<gene>
    <name evidence="3" type="ORF">SHERM_03362</name>
</gene>
<accession>A0A9N7RPL2</accession>
<dbReference type="OrthoDB" id="6358435at2759"/>
<evidence type="ECO:0000313" key="4">
    <source>
        <dbReference type="Proteomes" id="UP001153555"/>
    </source>
</evidence>
<dbReference type="InterPro" id="IPR023238">
    <property type="entry name" value="FAM175"/>
</dbReference>
<evidence type="ECO:0000256" key="2">
    <source>
        <dbReference type="SAM" id="MobiDB-lite"/>
    </source>
</evidence>
<keyword evidence="4" id="KW-1185">Reference proteome</keyword>
<dbReference type="Proteomes" id="UP001153555">
    <property type="component" value="Unassembled WGS sequence"/>
</dbReference>
<feature type="region of interest" description="Disordered" evidence="2">
    <location>
        <begin position="102"/>
        <end position="122"/>
    </location>
</feature>
<evidence type="ECO:0000256" key="1">
    <source>
        <dbReference type="SAM" id="Coils"/>
    </source>
</evidence>
<feature type="coiled-coil region" evidence="1">
    <location>
        <begin position="208"/>
        <end position="235"/>
    </location>
</feature>